<proteinExistence type="predicted"/>
<dbReference type="EMBL" id="AKWF02000138">
    <property type="protein sequence ID" value="EMO60336.1"/>
    <property type="molecule type" value="Genomic_DNA"/>
</dbReference>
<gene>
    <name evidence="1" type="ORF">LEP1GSC133_0588</name>
</gene>
<organism evidence="1 2">
    <name type="scientific">Leptospira borgpetersenii serovar Pomona str. 200901868</name>
    <dbReference type="NCBI Taxonomy" id="1192866"/>
    <lineage>
        <taxon>Bacteria</taxon>
        <taxon>Pseudomonadati</taxon>
        <taxon>Spirochaetota</taxon>
        <taxon>Spirochaetia</taxon>
        <taxon>Leptospirales</taxon>
        <taxon>Leptospiraceae</taxon>
        <taxon>Leptospira</taxon>
    </lineage>
</organism>
<dbReference type="STRING" id="1192866.LEP1GSC133_0588"/>
<evidence type="ECO:0000313" key="2">
    <source>
        <dbReference type="Proteomes" id="UP000012159"/>
    </source>
</evidence>
<accession>M6VYU2</accession>
<protein>
    <submittedName>
        <fullName evidence="1">Uncharacterized protein</fullName>
    </submittedName>
</protein>
<dbReference type="AlphaFoldDB" id="M6VYU2"/>
<reference evidence="1 2" key="1">
    <citation type="submission" date="2013-01" db="EMBL/GenBank/DDBJ databases">
        <authorList>
            <person name="Harkins D.M."/>
            <person name="Durkin A.S."/>
            <person name="Brinkac L.M."/>
            <person name="Haft D.H."/>
            <person name="Selengut J.D."/>
            <person name="Sanka R."/>
            <person name="DePew J."/>
            <person name="Purushe J."/>
            <person name="Picardeau M."/>
            <person name="Werts C."/>
            <person name="Goarant C."/>
            <person name="Vinetz J.M."/>
            <person name="Sutton G.G."/>
            <person name="Nierman W.C."/>
            <person name="Fouts D.E."/>
        </authorList>
    </citation>
    <scope>NUCLEOTIDE SEQUENCE [LARGE SCALE GENOMIC DNA]</scope>
    <source>
        <strain evidence="1 2">200901868</strain>
    </source>
</reference>
<dbReference type="Proteomes" id="UP000012159">
    <property type="component" value="Unassembled WGS sequence"/>
</dbReference>
<evidence type="ECO:0000313" key="1">
    <source>
        <dbReference type="EMBL" id="EMO60336.1"/>
    </source>
</evidence>
<name>M6VYU2_LEPBO</name>
<comment type="caution">
    <text evidence="1">The sequence shown here is derived from an EMBL/GenBank/DDBJ whole genome shotgun (WGS) entry which is preliminary data.</text>
</comment>
<sequence length="52" mass="6147">MRFFSKGAFDLFLETHSNAQGISYIKFTNRKIGHRIYSQKILNLTGLILFFY</sequence>